<organism evidence="6 7">
    <name type="scientific">Peptoniphilus duerdenii ATCC BAA-1640</name>
    <dbReference type="NCBI Taxonomy" id="862517"/>
    <lineage>
        <taxon>Bacteria</taxon>
        <taxon>Bacillati</taxon>
        <taxon>Bacillota</taxon>
        <taxon>Tissierellia</taxon>
        <taxon>Tissierellales</taxon>
        <taxon>Peptoniphilaceae</taxon>
        <taxon>Peptoniphilus</taxon>
    </lineage>
</organism>
<dbReference type="PIRSF" id="PIRSF009320">
    <property type="entry name" value="Nuc_binding_HP_1000"/>
    <property type="match status" value="1"/>
</dbReference>
<proteinExistence type="inferred from homology"/>
<dbReference type="eggNOG" id="COG1192">
    <property type="taxonomic scope" value="Bacteria"/>
</dbReference>
<dbReference type="InterPro" id="IPR027417">
    <property type="entry name" value="P-loop_NTPase"/>
</dbReference>
<dbReference type="Gene3D" id="3.40.50.300">
    <property type="entry name" value="P-loop containing nucleotide triphosphate hydrolases"/>
    <property type="match status" value="1"/>
</dbReference>
<comment type="catalytic activity">
    <reaction evidence="2">
        <text>ATP + H2O = ADP + phosphate + H(+)</text>
        <dbReference type="Rhea" id="RHEA:13065"/>
        <dbReference type="ChEBI" id="CHEBI:15377"/>
        <dbReference type="ChEBI" id="CHEBI:15378"/>
        <dbReference type="ChEBI" id="CHEBI:30616"/>
        <dbReference type="ChEBI" id="CHEBI:43474"/>
        <dbReference type="ChEBI" id="CHEBI:456216"/>
    </reaction>
</comment>
<comment type="caution">
    <text evidence="6">The sequence shown here is derived from an EMBL/GenBank/DDBJ whole genome shotgun (WGS) entry which is preliminary data.</text>
</comment>
<dbReference type="HOGENOM" id="CLU_037612_1_3_9"/>
<evidence type="ECO:0000256" key="2">
    <source>
        <dbReference type="ARBA" id="ARBA00049360"/>
    </source>
</evidence>
<dbReference type="CDD" id="cd02042">
    <property type="entry name" value="ParAB_family"/>
    <property type="match status" value="1"/>
</dbReference>
<dbReference type="SUPFAM" id="SSF52540">
    <property type="entry name" value="P-loop containing nucleoside triphosphate hydrolases"/>
    <property type="match status" value="1"/>
</dbReference>
<evidence type="ECO:0000256" key="1">
    <source>
        <dbReference type="ARBA" id="ARBA00006976"/>
    </source>
</evidence>
<evidence type="ECO:0000313" key="6">
    <source>
        <dbReference type="EMBL" id="EFM26072.1"/>
    </source>
</evidence>
<accession>E0NJQ2</accession>
<comment type="subunit">
    <text evidence="3">Dimerizes in the presence of ATP but not ADP; ATP-binding is required for double-stranded (ds)DNA-binding. Interacts with DnaA.</text>
</comment>
<name>E0NJQ2_9FIRM</name>
<reference evidence="6 7" key="1">
    <citation type="submission" date="2010-07" db="EMBL/GenBank/DDBJ databases">
        <authorList>
            <person name="Muzny D."/>
            <person name="Qin X."/>
            <person name="Deng J."/>
            <person name="Jiang H."/>
            <person name="Liu Y."/>
            <person name="Qu J."/>
            <person name="Song X.-Z."/>
            <person name="Zhang L."/>
            <person name="Thornton R."/>
            <person name="Coyle M."/>
            <person name="Francisco L."/>
            <person name="Jackson L."/>
            <person name="Javaid M."/>
            <person name="Korchina V."/>
            <person name="Kovar C."/>
            <person name="Mata R."/>
            <person name="Mathew T."/>
            <person name="Ngo R."/>
            <person name="Nguyen L."/>
            <person name="Nguyen N."/>
            <person name="Okwuonu G."/>
            <person name="Ongeri F."/>
            <person name="Pham C."/>
            <person name="Simmons D."/>
            <person name="Wilczek-Boney K."/>
            <person name="Hale W."/>
            <person name="Jakkamsetti A."/>
            <person name="Pham P."/>
            <person name="Ruth R."/>
            <person name="San Lucas F."/>
            <person name="Warren J."/>
            <person name="Zhang J."/>
            <person name="Zhao Z."/>
            <person name="Zhou C."/>
            <person name="Zhu D."/>
            <person name="Lee S."/>
            <person name="Bess C."/>
            <person name="Blankenburg K."/>
            <person name="Forbes L."/>
            <person name="Fu Q."/>
            <person name="Gubbala S."/>
            <person name="Hirani K."/>
            <person name="Jayaseelan J.C."/>
            <person name="Lara F."/>
            <person name="Munidasa M."/>
            <person name="Palculict T."/>
            <person name="Patil S."/>
            <person name="Pu L.-L."/>
            <person name="Saada N."/>
            <person name="Tang L."/>
            <person name="Weissenberger G."/>
            <person name="Zhu Y."/>
            <person name="Hemphill L."/>
            <person name="Shang Y."/>
            <person name="Youmans B."/>
            <person name="Ayvaz T."/>
            <person name="Ross M."/>
            <person name="Santibanez J."/>
            <person name="Aqrawi P."/>
            <person name="Gross S."/>
            <person name="Joshi V."/>
            <person name="Fowler G."/>
            <person name="Nazareth L."/>
            <person name="Reid J."/>
            <person name="Worley K."/>
            <person name="Petrosino J."/>
            <person name="Highlander S."/>
            <person name="Gibbs R."/>
        </authorList>
    </citation>
    <scope>NUCLEOTIDE SEQUENCE [LARGE SCALE GENOMIC DNA]</scope>
    <source>
        <strain evidence="6 7">ATCC BAA-1640</strain>
    </source>
</reference>
<keyword evidence="7" id="KW-1185">Reference proteome</keyword>
<evidence type="ECO:0000256" key="4">
    <source>
        <dbReference type="ARBA" id="ARBA00071824"/>
    </source>
</evidence>
<protein>
    <recommendedName>
        <fullName evidence="4">Sporulation initiation inhibitor protein Soj</fullName>
    </recommendedName>
</protein>
<dbReference type="InterPro" id="IPR025669">
    <property type="entry name" value="AAA_dom"/>
</dbReference>
<evidence type="ECO:0000313" key="7">
    <source>
        <dbReference type="Proteomes" id="UP000003280"/>
    </source>
</evidence>
<dbReference type="EMBL" id="AEEH01000018">
    <property type="protein sequence ID" value="EFM26072.1"/>
    <property type="molecule type" value="Genomic_DNA"/>
</dbReference>
<dbReference type="PANTHER" id="PTHR13696">
    <property type="entry name" value="P-LOOP CONTAINING NUCLEOSIDE TRIPHOSPHATE HYDROLASE"/>
    <property type="match status" value="1"/>
</dbReference>
<gene>
    <name evidence="6" type="primary">soj</name>
    <name evidence="6" type="ORF">HMPREF9225_0391</name>
</gene>
<sequence>MFEVNMAKVISIFNQKGGVGKTTSVINLAAGLGRLKQKVLIIDMDPQGNATSGIGLNKEQDKIIYDLLINGDLDVIKPTESKNVDIIPSNQELSGIDLELANTEWHYKLRDQVNKIKDNYDYILIDSPPSLSVLSIMTLIASDSIIIPVQTEYYALEGVSQLIESIDFIKENFNPDLKILGVLLTMYDGRNKLSKQVVEEVRGFFKDLVFNTTIPRNVRLAESPGYGMDIFKYDRISAGAFSYKKFAREVLKK</sequence>
<dbReference type="STRING" id="862517.HMPREF9225_0391"/>
<dbReference type="PANTHER" id="PTHR13696:SF52">
    <property type="entry name" value="PARA FAMILY PROTEIN CT_582"/>
    <property type="match status" value="1"/>
</dbReference>
<dbReference type="Pfam" id="PF13614">
    <property type="entry name" value="AAA_31"/>
    <property type="match status" value="1"/>
</dbReference>
<dbReference type="FunFam" id="3.40.50.300:FF:000285">
    <property type="entry name" value="Sporulation initiation inhibitor Soj"/>
    <property type="match status" value="1"/>
</dbReference>
<dbReference type="Proteomes" id="UP000003280">
    <property type="component" value="Unassembled WGS sequence"/>
</dbReference>
<evidence type="ECO:0000256" key="3">
    <source>
        <dbReference type="ARBA" id="ARBA00062323"/>
    </source>
</evidence>
<dbReference type="AlphaFoldDB" id="E0NJQ2"/>
<feature type="domain" description="AAA" evidence="5">
    <location>
        <begin position="7"/>
        <end position="179"/>
    </location>
</feature>
<comment type="similarity">
    <text evidence="1">Belongs to the ParA family.</text>
</comment>
<dbReference type="InterPro" id="IPR050678">
    <property type="entry name" value="DNA_Partitioning_ATPase"/>
</dbReference>
<evidence type="ECO:0000259" key="5">
    <source>
        <dbReference type="Pfam" id="PF13614"/>
    </source>
</evidence>